<dbReference type="RefSeq" id="WP_209601467.1">
    <property type="nucleotide sequence ID" value="NZ_JAGILA010000002.1"/>
</dbReference>
<gene>
    <name evidence="1" type="ORF">J2Z31_001723</name>
</gene>
<sequence length="95" mass="10192">MTAAELNELFGAIIAPTAEVSIPDAWLPAVHDALRAIEELPTDIRAFAIVTGVIESDGQLRIKITAAPEYMPEDGMQRIAEIVANAQAAVKRSVH</sequence>
<name>A0ABS4QX63_9HYPH</name>
<dbReference type="EMBL" id="JAGILA010000002">
    <property type="protein sequence ID" value="MBP2235231.1"/>
    <property type="molecule type" value="Genomic_DNA"/>
</dbReference>
<comment type="caution">
    <text evidence="1">The sequence shown here is derived from an EMBL/GenBank/DDBJ whole genome shotgun (WGS) entry which is preliminary data.</text>
</comment>
<dbReference type="Proteomes" id="UP000730739">
    <property type="component" value="Unassembled WGS sequence"/>
</dbReference>
<keyword evidence="2" id="KW-1185">Reference proteome</keyword>
<organism evidence="1 2">
    <name type="scientific">Sinorhizobium kostiense</name>
    <dbReference type="NCBI Taxonomy" id="76747"/>
    <lineage>
        <taxon>Bacteria</taxon>
        <taxon>Pseudomonadati</taxon>
        <taxon>Pseudomonadota</taxon>
        <taxon>Alphaproteobacteria</taxon>
        <taxon>Hyphomicrobiales</taxon>
        <taxon>Rhizobiaceae</taxon>
        <taxon>Sinorhizobium/Ensifer group</taxon>
        <taxon>Sinorhizobium</taxon>
    </lineage>
</organism>
<accession>A0ABS4QX63</accession>
<proteinExistence type="predicted"/>
<reference evidence="1 2" key="1">
    <citation type="submission" date="2021-03" db="EMBL/GenBank/DDBJ databases">
        <title>Genomic Encyclopedia of Type Strains, Phase IV (KMG-IV): sequencing the most valuable type-strain genomes for metagenomic binning, comparative biology and taxonomic classification.</title>
        <authorList>
            <person name="Goeker M."/>
        </authorList>
    </citation>
    <scope>NUCLEOTIDE SEQUENCE [LARGE SCALE GENOMIC DNA]</scope>
    <source>
        <strain evidence="1 2">DSM 13372</strain>
    </source>
</reference>
<evidence type="ECO:0000313" key="2">
    <source>
        <dbReference type="Proteomes" id="UP000730739"/>
    </source>
</evidence>
<protein>
    <submittedName>
        <fullName evidence="1">Uncharacterized protein</fullName>
    </submittedName>
</protein>
<evidence type="ECO:0000313" key="1">
    <source>
        <dbReference type="EMBL" id="MBP2235231.1"/>
    </source>
</evidence>